<dbReference type="Pfam" id="PF00126">
    <property type="entry name" value="HTH_1"/>
    <property type="match status" value="1"/>
</dbReference>
<dbReference type="InterPro" id="IPR000847">
    <property type="entry name" value="LysR_HTH_N"/>
</dbReference>
<keyword evidence="3 6" id="KW-0238">DNA-binding</keyword>
<dbReference type="Pfam" id="PF03466">
    <property type="entry name" value="LysR_substrate"/>
    <property type="match status" value="1"/>
</dbReference>
<keyword evidence="4" id="KW-0804">Transcription</keyword>
<dbReference type="PANTHER" id="PTHR30537">
    <property type="entry name" value="HTH-TYPE TRANSCRIPTIONAL REGULATOR"/>
    <property type="match status" value="1"/>
</dbReference>
<feature type="domain" description="HTH lysR-type" evidence="5">
    <location>
        <begin position="1"/>
        <end position="59"/>
    </location>
</feature>
<proteinExistence type="inferred from homology"/>
<dbReference type="Gene3D" id="3.40.190.290">
    <property type="match status" value="1"/>
</dbReference>
<dbReference type="InterPro" id="IPR058163">
    <property type="entry name" value="LysR-type_TF_proteobact-type"/>
</dbReference>
<name>A0A1G5PFD3_9PSED</name>
<evidence type="ECO:0000313" key="6">
    <source>
        <dbReference type="EMBL" id="SCZ48008.1"/>
    </source>
</evidence>
<dbReference type="eggNOG" id="COG0583">
    <property type="taxonomic scope" value="Bacteria"/>
</dbReference>
<dbReference type="SUPFAM" id="SSF53850">
    <property type="entry name" value="Periplasmic binding protein-like II"/>
    <property type="match status" value="1"/>
</dbReference>
<gene>
    <name evidence="6" type="ORF">SAMN05216279_11910</name>
</gene>
<dbReference type="OrthoDB" id="9786526at2"/>
<dbReference type="AlphaFoldDB" id="A0A1G5PFD3"/>
<keyword evidence="2" id="KW-0805">Transcription regulation</keyword>
<dbReference type="FunFam" id="1.10.10.10:FF:000001">
    <property type="entry name" value="LysR family transcriptional regulator"/>
    <property type="match status" value="1"/>
</dbReference>
<reference evidence="7" key="1">
    <citation type="submission" date="2016-10" db="EMBL/GenBank/DDBJ databases">
        <authorList>
            <person name="de Groot N.N."/>
        </authorList>
    </citation>
    <scope>NUCLEOTIDE SEQUENCE [LARGE SCALE GENOMIC DNA]</scope>
    <source>
        <strain evidence="7">DSM 15758</strain>
    </source>
</reference>
<dbReference type="PROSITE" id="PS50931">
    <property type="entry name" value="HTH_LYSR"/>
    <property type="match status" value="1"/>
</dbReference>
<dbReference type="RefSeq" id="WP_027600009.1">
    <property type="nucleotide sequence ID" value="NZ_CP044074.1"/>
</dbReference>
<dbReference type="InterPro" id="IPR036388">
    <property type="entry name" value="WH-like_DNA-bd_sf"/>
</dbReference>
<comment type="caution">
    <text evidence="6">The sequence shown here is derived from an EMBL/GenBank/DDBJ whole genome shotgun (WGS) entry which is preliminary data.</text>
</comment>
<dbReference type="PANTHER" id="PTHR30537:SF5">
    <property type="entry name" value="HTH-TYPE TRANSCRIPTIONAL ACTIVATOR TTDR-RELATED"/>
    <property type="match status" value="1"/>
</dbReference>
<organism evidence="6 7">
    <name type="scientific">Pseudomonas oryzihabitans</name>
    <dbReference type="NCBI Taxonomy" id="47885"/>
    <lineage>
        <taxon>Bacteria</taxon>
        <taxon>Pseudomonadati</taxon>
        <taxon>Pseudomonadota</taxon>
        <taxon>Gammaproteobacteria</taxon>
        <taxon>Pseudomonadales</taxon>
        <taxon>Pseudomonadaceae</taxon>
        <taxon>Pseudomonas</taxon>
    </lineage>
</organism>
<protein>
    <submittedName>
        <fullName evidence="6">DNA-binding transcriptional regulator, LysR family</fullName>
    </submittedName>
</protein>
<dbReference type="Proteomes" id="UP000183046">
    <property type="component" value="Unassembled WGS sequence"/>
</dbReference>
<dbReference type="InterPro" id="IPR036390">
    <property type="entry name" value="WH_DNA-bd_sf"/>
</dbReference>
<sequence length="310" mass="34337">MDHLFNLRAFACVAQTGSFTAAARQLELTTAYVSRAVSQLEQHLQTRLLHRTTRQLRLTEAGERYLVRCQRILADLDEADAEARHALAVPRGRLRIHTMTGLGQHYLIQSLASYGERYPEVDLDLQLTNTFTDILKEGYDLSLILADGLPDSAFHSARLGSTHSVLCAAPAYLERQGRPTTPAELTGHRCLRLVNRAMAPDRWLLEGPEGLAEVAVDRPPFQVNTADALAEAVASGLGIGALPLYAAVEGLTSGRLQRVLPGHRLYALDIHALYPSRRFLDAKIRTLVDHLRETLPALLERDRQRVEGSA</sequence>
<evidence type="ECO:0000256" key="2">
    <source>
        <dbReference type="ARBA" id="ARBA00023015"/>
    </source>
</evidence>
<evidence type="ECO:0000256" key="3">
    <source>
        <dbReference type="ARBA" id="ARBA00023125"/>
    </source>
</evidence>
<evidence type="ECO:0000313" key="7">
    <source>
        <dbReference type="Proteomes" id="UP000183046"/>
    </source>
</evidence>
<dbReference type="GO" id="GO:0003677">
    <property type="term" value="F:DNA binding"/>
    <property type="evidence" value="ECO:0007669"/>
    <property type="project" value="UniProtKB-KW"/>
</dbReference>
<dbReference type="SUPFAM" id="SSF46785">
    <property type="entry name" value="Winged helix' DNA-binding domain"/>
    <property type="match status" value="1"/>
</dbReference>
<accession>A0A1G5PFD3</accession>
<dbReference type="GO" id="GO:0003700">
    <property type="term" value="F:DNA-binding transcription factor activity"/>
    <property type="evidence" value="ECO:0007669"/>
    <property type="project" value="InterPro"/>
</dbReference>
<dbReference type="Gene3D" id="1.10.10.10">
    <property type="entry name" value="Winged helix-like DNA-binding domain superfamily/Winged helix DNA-binding domain"/>
    <property type="match status" value="1"/>
</dbReference>
<evidence type="ECO:0000259" key="5">
    <source>
        <dbReference type="PROSITE" id="PS50931"/>
    </source>
</evidence>
<dbReference type="STRING" id="237610.BJP27_10630"/>
<comment type="similarity">
    <text evidence="1">Belongs to the LysR transcriptional regulatory family.</text>
</comment>
<dbReference type="InterPro" id="IPR005119">
    <property type="entry name" value="LysR_subst-bd"/>
</dbReference>
<evidence type="ECO:0000256" key="1">
    <source>
        <dbReference type="ARBA" id="ARBA00009437"/>
    </source>
</evidence>
<dbReference type="EMBL" id="FMWB01000019">
    <property type="protein sequence ID" value="SCZ48008.1"/>
    <property type="molecule type" value="Genomic_DNA"/>
</dbReference>
<evidence type="ECO:0000256" key="4">
    <source>
        <dbReference type="ARBA" id="ARBA00023163"/>
    </source>
</evidence>
<dbReference type="CDD" id="cd08422">
    <property type="entry name" value="PBP2_CrgA_like"/>
    <property type="match status" value="1"/>
</dbReference>